<evidence type="ECO:0000256" key="1">
    <source>
        <dbReference type="ARBA" id="ARBA00022741"/>
    </source>
</evidence>
<dbReference type="InterPro" id="IPR027417">
    <property type="entry name" value="P-loop_NTPase"/>
</dbReference>
<dbReference type="Pfam" id="PF04851">
    <property type="entry name" value="ResIII"/>
    <property type="match status" value="1"/>
</dbReference>
<proteinExistence type="predicted"/>
<dbReference type="GO" id="GO:0016787">
    <property type="term" value="F:hydrolase activity"/>
    <property type="evidence" value="ECO:0007669"/>
    <property type="project" value="UniProtKB-KW"/>
</dbReference>
<dbReference type="Pfam" id="PF00271">
    <property type="entry name" value="Helicase_C"/>
    <property type="match status" value="1"/>
</dbReference>
<evidence type="ECO:0000256" key="2">
    <source>
        <dbReference type="ARBA" id="ARBA00022801"/>
    </source>
</evidence>
<evidence type="ECO:0000259" key="5">
    <source>
        <dbReference type="PROSITE" id="PS51194"/>
    </source>
</evidence>
<dbReference type="SUPFAM" id="SSF52540">
    <property type="entry name" value="P-loop containing nucleoside triphosphate hydrolases"/>
    <property type="match status" value="1"/>
</dbReference>
<dbReference type="InterPro" id="IPR001650">
    <property type="entry name" value="Helicase_C-like"/>
</dbReference>
<keyword evidence="1" id="KW-0547">Nucleotide-binding</keyword>
<organism evidence="6">
    <name type="scientific">marine sediment metagenome</name>
    <dbReference type="NCBI Taxonomy" id="412755"/>
    <lineage>
        <taxon>unclassified sequences</taxon>
        <taxon>metagenomes</taxon>
        <taxon>ecological metagenomes</taxon>
    </lineage>
</organism>
<dbReference type="PANTHER" id="PTHR11274">
    <property type="entry name" value="RAD25/XP-B DNA REPAIR HELICASE"/>
    <property type="match status" value="1"/>
</dbReference>
<comment type="caution">
    <text evidence="6">The sequence shown here is derived from an EMBL/GenBank/DDBJ whole genome shotgun (WGS) entry which is preliminary data.</text>
</comment>
<dbReference type="Gene3D" id="3.40.50.300">
    <property type="entry name" value="P-loop containing nucleotide triphosphate hydrolases"/>
    <property type="match status" value="2"/>
</dbReference>
<dbReference type="GO" id="GO:0004386">
    <property type="term" value="F:helicase activity"/>
    <property type="evidence" value="ECO:0007669"/>
    <property type="project" value="UniProtKB-KW"/>
</dbReference>
<protein>
    <recommendedName>
        <fullName evidence="5">Helicase C-terminal domain-containing protein</fullName>
    </recommendedName>
</protein>
<keyword evidence="3" id="KW-0347">Helicase</keyword>
<dbReference type="InterPro" id="IPR050615">
    <property type="entry name" value="ATP-dep_DNA_Helicase"/>
</dbReference>
<keyword evidence="2" id="KW-0378">Hydrolase</keyword>
<feature type="domain" description="Helicase C-terminal" evidence="5">
    <location>
        <begin position="213"/>
        <end position="355"/>
    </location>
</feature>
<feature type="non-terminal residue" evidence="6">
    <location>
        <position position="1"/>
    </location>
</feature>
<dbReference type="AlphaFoldDB" id="A0A0F9JW80"/>
<evidence type="ECO:0000256" key="4">
    <source>
        <dbReference type="ARBA" id="ARBA00022840"/>
    </source>
</evidence>
<dbReference type="GO" id="GO:0005524">
    <property type="term" value="F:ATP binding"/>
    <property type="evidence" value="ECO:0007669"/>
    <property type="project" value="UniProtKB-KW"/>
</dbReference>
<name>A0A0F9JW80_9ZZZZ</name>
<dbReference type="SMART" id="SM00490">
    <property type="entry name" value="HELICc"/>
    <property type="match status" value="1"/>
</dbReference>
<gene>
    <name evidence="6" type="ORF">LCGC14_1404010</name>
</gene>
<dbReference type="GO" id="GO:0003677">
    <property type="term" value="F:DNA binding"/>
    <property type="evidence" value="ECO:0007669"/>
    <property type="project" value="InterPro"/>
</dbReference>
<keyword evidence="4" id="KW-0067">ATP-binding</keyword>
<sequence>ACIAGIIARLKVSPFLFFVTSIDLLVQAKTELEKFLRIDGKPFTVGQIGGGVIDIRDINVVTVQTAVRALGHQWNAKTKFDSDDEDDKTPIAARAGDIKKLLHTAKGCVSDETHHWRANTCQLIARELYECYYAFGTSATPYRDEGDDLMIQACFGKKISEITASELIKKNWLIKPNIKFIHIKQPKSEYRQWQSIYKDQVVENEYYNGVIANIANAYIKEGRLILILVQQINHGKILEALIPGSKFLSGSSPKQKRIKTLNELRQRDISCIASTAIFDEGIDVRPLDTLILGGQGRSKVRAMQRIGRILRPCEGKTVATAIDFCLHQKYLKDHAKARMKMYRTEPEFDIEEVNK</sequence>
<evidence type="ECO:0000256" key="3">
    <source>
        <dbReference type="ARBA" id="ARBA00022806"/>
    </source>
</evidence>
<accession>A0A0F9JW80</accession>
<dbReference type="EMBL" id="LAZR01009199">
    <property type="protein sequence ID" value="KKM74074.1"/>
    <property type="molecule type" value="Genomic_DNA"/>
</dbReference>
<reference evidence="6" key="1">
    <citation type="journal article" date="2015" name="Nature">
        <title>Complex archaea that bridge the gap between prokaryotes and eukaryotes.</title>
        <authorList>
            <person name="Spang A."/>
            <person name="Saw J.H."/>
            <person name="Jorgensen S.L."/>
            <person name="Zaremba-Niedzwiedzka K."/>
            <person name="Martijn J."/>
            <person name="Lind A.E."/>
            <person name="van Eijk R."/>
            <person name="Schleper C."/>
            <person name="Guy L."/>
            <person name="Ettema T.J."/>
        </authorList>
    </citation>
    <scope>NUCLEOTIDE SEQUENCE</scope>
</reference>
<dbReference type="InterPro" id="IPR006935">
    <property type="entry name" value="Helicase/UvrB_N"/>
</dbReference>
<evidence type="ECO:0000313" key="6">
    <source>
        <dbReference type="EMBL" id="KKM74074.1"/>
    </source>
</evidence>
<dbReference type="PANTHER" id="PTHR11274:SF0">
    <property type="entry name" value="GENERAL TRANSCRIPTION AND DNA REPAIR FACTOR IIH HELICASE SUBUNIT XPB"/>
    <property type="match status" value="1"/>
</dbReference>
<dbReference type="PROSITE" id="PS51194">
    <property type="entry name" value="HELICASE_CTER"/>
    <property type="match status" value="1"/>
</dbReference>